<dbReference type="AlphaFoldDB" id="A0AA48HZ72"/>
<dbReference type="NCBIfam" id="NF037995">
    <property type="entry name" value="TRAP_S1"/>
    <property type="match status" value="1"/>
</dbReference>
<protein>
    <submittedName>
        <fullName evidence="2">C4-dicarboxylate ABC transporter</fullName>
    </submittedName>
</protein>
<dbReference type="InterPro" id="IPR018389">
    <property type="entry name" value="DctP_fam"/>
</dbReference>
<dbReference type="Proteomes" id="UP001333710">
    <property type="component" value="Chromosome"/>
</dbReference>
<evidence type="ECO:0000313" key="3">
    <source>
        <dbReference type="Proteomes" id="UP001333710"/>
    </source>
</evidence>
<dbReference type="PANTHER" id="PTHR33376">
    <property type="match status" value="1"/>
</dbReference>
<dbReference type="InterPro" id="IPR038404">
    <property type="entry name" value="TRAP_DctP_sf"/>
</dbReference>
<gene>
    <name evidence="2" type="ORF">MACH26_28360</name>
</gene>
<dbReference type="Gene3D" id="3.40.190.170">
    <property type="entry name" value="Bacterial extracellular solute-binding protein, family 7"/>
    <property type="match status" value="1"/>
</dbReference>
<organism evidence="2 3">
    <name type="scientific">Planctobacterium marinum</name>
    <dbReference type="NCBI Taxonomy" id="1631968"/>
    <lineage>
        <taxon>Bacteria</taxon>
        <taxon>Pseudomonadati</taxon>
        <taxon>Pseudomonadota</taxon>
        <taxon>Gammaproteobacteria</taxon>
        <taxon>Alteromonadales</taxon>
        <taxon>Alteromonadaceae</taxon>
        <taxon>Planctobacterium</taxon>
    </lineage>
</organism>
<keyword evidence="1" id="KW-0732">Signal</keyword>
<name>A0AA48HZ72_9ALTE</name>
<dbReference type="EMBL" id="AP027272">
    <property type="protein sequence ID" value="BDX07315.1"/>
    <property type="molecule type" value="Genomic_DNA"/>
</dbReference>
<dbReference type="Pfam" id="PF03480">
    <property type="entry name" value="DctP"/>
    <property type="match status" value="1"/>
</dbReference>
<evidence type="ECO:0000256" key="1">
    <source>
        <dbReference type="ARBA" id="ARBA00022729"/>
    </source>
</evidence>
<sequence length="293" mass="31738">MQKFRQVASEVKTQSDGRVKIKFYPGGVMGDDEAVLKKIKIRQLHGGAMTGGSLSRFYADSQVYSLPLKFDSLSQVRKVRNEIDADISQGYEDGGFVTFGLAGGGFAYIMSKQPIAHPDDLKGRKTWAPSADAATVAAFDAFSISPIPLGIGDVLAGLQTGLIDTVATSPVAAITLQWHTQIKHVTQVPLIYVYAVLAVQKKAFDKLKPEDQQVVRSLFGKAFKELDAESEKDNQKALDALAAQGINLITPDAQQLAAWKNLARKAEQAMINQGAVSQSMADKLERLLADKAE</sequence>
<dbReference type="GO" id="GO:0055085">
    <property type="term" value="P:transmembrane transport"/>
    <property type="evidence" value="ECO:0007669"/>
    <property type="project" value="InterPro"/>
</dbReference>
<reference evidence="2" key="1">
    <citation type="submission" date="2023-01" db="EMBL/GenBank/DDBJ databases">
        <title>Complete genome sequence of Planctobacterium marinum strain Dej080120_11.</title>
        <authorList>
            <person name="Ueki S."/>
            <person name="Maruyama F."/>
        </authorList>
    </citation>
    <scope>NUCLEOTIDE SEQUENCE</scope>
    <source>
        <strain evidence="2">Dej080120_11</strain>
    </source>
</reference>
<dbReference type="KEGG" id="pmaw:MACH26_28360"/>
<keyword evidence="3" id="KW-1185">Reference proteome</keyword>
<dbReference type="PANTHER" id="PTHR33376:SF5">
    <property type="entry name" value="EXTRACYTOPLASMIC SOLUTE RECEPTOR PROTEIN"/>
    <property type="match status" value="1"/>
</dbReference>
<proteinExistence type="predicted"/>
<evidence type="ECO:0000313" key="2">
    <source>
        <dbReference type="EMBL" id="BDX07315.1"/>
    </source>
</evidence>
<accession>A0AA48HZ72</accession>